<dbReference type="STRING" id="1166337.SAMN05192580_2634"/>
<evidence type="ECO:0000259" key="9">
    <source>
        <dbReference type="PROSITE" id="PS50928"/>
    </source>
</evidence>
<evidence type="ECO:0000256" key="4">
    <source>
        <dbReference type="ARBA" id="ARBA00022989"/>
    </source>
</evidence>
<evidence type="ECO:0000313" key="10">
    <source>
        <dbReference type="EMBL" id="SFS01741.1"/>
    </source>
</evidence>
<feature type="transmembrane region" description="Helical" evidence="8">
    <location>
        <begin position="217"/>
        <end position="238"/>
    </location>
</feature>
<dbReference type="GO" id="GO:0031460">
    <property type="term" value="P:glycine betaine transport"/>
    <property type="evidence" value="ECO:0007669"/>
    <property type="project" value="TreeGrafter"/>
</dbReference>
<dbReference type="InterPro" id="IPR007210">
    <property type="entry name" value="ABC_Gly_betaine_transp_sub-bd"/>
</dbReference>
<dbReference type="SUPFAM" id="SSF161098">
    <property type="entry name" value="MetI-like"/>
    <property type="match status" value="1"/>
</dbReference>
<dbReference type="Gene3D" id="3.40.190.10">
    <property type="entry name" value="Periplasmic binding protein-like II"/>
    <property type="match status" value="1"/>
</dbReference>
<dbReference type="PANTHER" id="PTHR30177">
    <property type="entry name" value="GLYCINE BETAINE/L-PROLINE TRANSPORT SYSTEM PERMEASE PROTEIN PROW"/>
    <property type="match status" value="1"/>
</dbReference>
<keyword evidence="3 8" id="KW-0812">Transmembrane</keyword>
<proteinExistence type="inferred from homology"/>
<keyword evidence="5 8" id="KW-0472">Membrane</keyword>
<accession>A0A1I6LE02</accession>
<reference evidence="10 11" key="1">
    <citation type="submission" date="2016-10" db="EMBL/GenBank/DDBJ databases">
        <authorList>
            <person name="de Groot N.N."/>
        </authorList>
    </citation>
    <scope>NUCLEOTIDE SEQUENCE [LARGE SCALE GENOMIC DNA]</scope>
    <source>
        <strain evidence="10 11">S5-249</strain>
    </source>
</reference>
<dbReference type="GO" id="GO:0043190">
    <property type="term" value="C:ATP-binding cassette (ABC) transporter complex"/>
    <property type="evidence" value="ECO:0007669"/>
    <property type="project" value="InterPro"/>
</dbReference>
<dbReference type="Gene3D" id="3.40.190.120">
    <property type="entry name" value="Osmoprotection protein (prox), domain 2"/>
    <property type="match status" value="1"/>
</dbReference>
<evidence type="ECO:0000313" key="11">
    <source>
        <dbReference type="Proteomes" id="UP000198824"/>
    </source>
</evidence>
<comment type="similarity">
    <text evidence="6">In the C-terminal section; belongs to the OsmX family.</text>
</comment>
<evidence type="ECO:0000256" key="8">
    <source>
        <dbReference type="RuleBase" id="RU363032"/>
    </source>
</evidence>
<comment type="similarity">
    <text evidence="8">Belongs to the binding-protein-dependent transport system permease family.</text>
</comment>
<feature type="transmembrane region" description="Helical" evidence="8">
    <location>
        <begin position="83"/>
        <end position="102"/>
    </location>
</feature>
<feature type="transmembrane region" description="Helical" evidence="8">
    <location>
        <begin position="47"/>
        <end position="71"/>
    </location>
</feature>
<protein>
    <submittedName>
        <fullName evidence="10">Osmoprotectant transport system permease protein</fullName>
    </submittedName>
</protein>
<gene>
    <name evidence="10" type="ORF">SAMN05192580_2634</name>
</gene>
<comment type="similarity">
    <text evidence="7">In the N-terminal section; belongs to the binding-protein-dependent transport system permease family.</text>
</comment>
<evidence type="ECO:0000256" key="6">
    <source>
        <dbReference type="ARBA" id="ARBA00035642"/>
    </source>
</evidence>
<dbReference type="EMBL" id="FOZG01000002">
    <property type="protein sequence ID" value="SFS01741.1"/>
    <property type="molecule type" value="Genomic_DNA"/>
</dbReference>
<dbReference type="GO" id="GO:0022857">
    <property type="term" value="F:transmembrane transporter activity"/>
    <property type="evidence" value="ECO:0007669"/>
    <property type="project" value="InterPro"/>
</dbReference>
<dbReference type="OrthoDB" id="9801163at2"/>
<feature type="transmembrane region" description="Helical" evidence="8">
    <location>
        <begin position="12"/>
        <end position="35"/>
    </location>
</feature>
<dbReference type="Proteomes" id="UP000198824">
    <property type="component" value="Unassembled WGS sequence"/>
</dbReference>
<evidence type="ECO:0000256" key="5">
    <source>
        <dbReference type="ARBA" id="ARBA00023136"/>
    </source>
</evidence>
<sequence length="496" mass="52124">MNAALAQLPALAVSHLALAAAALLLALGVAVPLGLAAARRPRLARIALGMAGIVQTIPGLALLALFYPLLLALSTLVGARMPALGFLPSLLALALYAVLPILRNLVAGLQGIAPGLIEAANGIGMTPSQRLRLVELPLAAPIAMAGLRTATVWTIGAATLSTTVGYPSLGNLIFSGLQTETWPLVLTGCIAAAVLALAADGLLALVERGLATRRRGLVIGPGAIVLVLLGAALAWAAWPAPPVVTIGAKTFSEQYILARVIGRRLEQAGYRVRYREGLGSAVALRALEAGEIDAYVDYSGTLWSNAMGRQPPVDRAAITRWLAARSGVRVIGPLGFENAYALAVRGDAPFRSLQDLAGAAPRLTLAADLEFLDRPEWAALREAYGLRFAATRAYAPTFMYRALSGGQADAIAAFSSDGRIAADGLRVLADPRHALPAYEALLMVAPTRARDERFVRALTPLVGAIPVERMRAANLMVDRDRDKRTPDEAAAWLDPR</sequence>
<dbReference type="PROSITE" id="PS50928">
    <property type="entry name" value="ABC_TM1"/>
    <property type="match status" value="1"/>
</dbReference>
<evidence type="ECO:0000256" key="3">
    <source>
        <dbReference type="ARBA" id="ARBA00022692"/>
    </source>
</evidence>
<feature type="transmembrane region" description="Helical" evidence="8">
    <location>
        <begin position="181"/>
        <end position="205"/>
    </location>
</feature>
<dbReference type="InterPro" id="IPR035906">
    <property type="entry name" value="MetI-like_sf"/>
</dbReference>
<dbReference type="RefSeq" id="WP_093315213.1">
    <property type="nucleotide sequence ID" value="NZ_FOZG01000002.1"/>
</dbReference>
<dbReference type="Gene3D" id="1.10.3720.10">
    <property type="entry name" value="MetI-like"/>
    <property type="match status" value="1"/>
</dbReference>
<evidence type="ECO:0000256" key="2">
    <source>
        <dbReference type="ARBA" id="ARBA00022448"/>
    </source>
</evidence>
<dbReference type="CDD" id="cd06261">
    <property type="entry name" value="TM_PBP2"/>
    <property type="match status" value="1"/>
</dbReference>
<dbReference type="SUPFAM" id="SSF53850">
    <property type="entry name" value="Periplasmic binding protein-like II"/>
    <property type="match status" value="1"/>
</dbReference>
<keyword evidence="4 8" id="KW-1133">Transmembrane helix</keyword>
<feature type="domain" description="ABC transmembrane type-1" evidence="9">
    <location>
        <begin position="12"/>
        <end position="203"/>
    </location>
</feature>
<dbReference type="AlphaFoldDB" id="A0A1I6LE02"/>
<comment type="subcellular location">
    <subcellularLocation>
        <location evidence="1 8">Cell membrane</location>
        <topology evidence="1 8">Multi-pass membrane protein</topology>
    </subcellularLocation>
</comment>
<organism evidence="10 11">
    <name type="scientific">Sphingomonas jatrophae</name>
    <dbReference type="NCBI Taxonomy" id="1166337"/>
    <lineage>
        <taxon>Bacteria</taxon>
        <taxon>Pseudomonadati</taxon>
        <taxon>Pseudomonadota</taxon>
        <taxon>Alphaproteobacteria</taxon>
        <taxon>Sphingomonadales</taxon>
        <taxon>Sphingomonadaceae</taxon>
        <taxon>Sphingomonas</taxon>
    </lineage>
</organism>
<dbReference type="Pfam" id="PF04069">
    <property type="entry name" value="OpuAC"/>
    <property type="match status" value="1"/>
</dbReference>
<evidence type="ECO:0000256" key="1">
    <source>
        <dbReference type="ARBA" id="ARBA00004651"/>
    </source>
</evidence>
<dbReference type="Pfam" id="PF00528">
    <property type="entry name" value="BPD_transp_1"/>
    <property type="match status" value="1"/>
</dbReference>
<keyword evidence="11" id="KW-1185">Reference proteome</keyword>
<dbReference type="InterPro" id="IPR051204">
    <property type="entry name" value="ABC_transp_perm/SBD"/>
</dbReference>
<evidence type="ECO:0000256" key="7">
    <source>
        <dbReference type="ARBA" id="ARBA00035652"/>
    </source>
</evidence>
<name>A0A1I6LE02_9SPHN</name>
<dbReference type="PANTHER" id="PTHR30177:SF4">
    <property type="entry name" value="OSMOPROTECTANT IMPORT PERMEASE PROTEIN OSMW"/>
    <property type="match status" value="1"/>
</dbReference>
<keyword evidence="2 8" id="KW-0813">Transport</keyword>
<dbReference type="InterPro" id="IPR000515">
    <property type="entry name" value="MetI-like"/>
</dbReference>